<feature type="compositionally biased region" description="Basic and acidic residues" evidence="1">
    <location>
        <begin position="168"/>
        <end position="179"/>
    </location>
</feature>
<accession>A0A2G1W0A3</accession>
<gene>
    <name evidence="2" type="ORF">CEE69_25330</name>
</gene>
<proteinExistence type="predicted"/>
<keyword evidence="3" id="KW-1185">Reference proteome</keyword>
<name>A0A2G1W0A3_9BACT</name>
<feature type="compositionally biased region" description="Basic and acidic residues" evidence="1">
    <location>
        <begin position="188"/>
        <end position="207"/>
    </location>
</feature>
<dbReference type="AlphaFoldDB" id="A0A2G1W0A3"/>
<evidence type="ECO:0000313" key="2">
    <source>
        <dbReference type="EMBL" id="PHQ32454.1"/>
    </source>
</evidence>
<dbReference type="Proteomes" id="UP000225740">
    <property type="component" value="Unassembled WGS sequence"/>
</dbReference>
<protein>
    <submittedName>
        <fullName evidence="2">Uncharacterized protein</fullName>
    </submittedName>
</protein>
<evidence type="ECO:0000313" key="3">
    <source>
        <dbReference type="Proteomes" id="UP000225740"/>
    </source>
</evidence>
<feature type="region of interest" description="Disordered" evidence="1">
    <location>
        <begin position="121"/>
        <end position="143"/>
    </location>
</feature>
<feature type="region of interest" description="Disordered" evidence="1">
    <location>
        <begin position="165"/>
        <end position="207"/>
    </location>
</feature>
<comment type="caution">
    <text evidence="2">The sequence shown here is derived from an EMBL/GenBank/DDBJ whole genome shotgun (WGS) entry which is preliminary data.</text>
</comment>
<sequence length="207" mass="24171">MIAVKNLQDFKSIAEELLAAIKLDCRLYQTYPLLKRWQEILNAVPKSDRLNHPWIILDLPDRANQSYYALTQHPTLHDSAYRVEWMPFDIDEQDESEVKEHLQMMFEAWLRVVSRPGNTGSVPIGSRTPPCAEAQVGSQEPPEESWIKACEIKKMFGADHNDNQFVKRLKDNRGLTPDKRPKRRGWYSRKDAERIYREDHPDDGTPQ</sequence>
<organism evidence="2 3">
    <name type="scientific">Rhodopirellula bahusiensis</name>
    <dbReference type="NCBI Taxonomy" id="2014065"/>
    <lineage>
        <taxon>Bacteria</taxon>
        <taxon>Pseudomonadati</taxon>
        <taxon>Planctomycetota</taxon>
        <taxon>Planctomycetia</taxon>
        <taxon>Pirellulales</taxon>
        <taxon>Pirellulaceae</taxon>
        <taxon>Rhodopirellula</taxon>
    </lineage>
</organism>
<reference evidence="2 3" key="1">
    <citation type="submission" date="2017-06" db="EMBL/GenBank/DDBJ databases">
        <title>Description of Rhodopirellula bahusiensis sp. nov.</title>
        <authorList>
            <person name="Kizina J."/>
            <person name="Harder J."/>
        </authorList>
    </citation>
    <scope>NUCLEOTIDE SEQUENCE [LARGE SCALE GENOMIC DNA]</scope>
    <source>
        <strain evidence="2 3">SWK21</strain>
    </source>
</reference>
<evidence type="ECO:0000256" key="1">
    <source>
        <dbReference type="SAM" id="MobiDB-lite"/>
    </source>
</evidence>
<dbReference type="EMBL" id="NIZW01000026">
    <property type="protein sequence ID" value="PHQ32454.1"/>
    <property type="molecule type" value="Genomic_DNA"/>
</dbReference>